<feature type="signal peptide" evidence="1">
    <location>
        <begin position="1"/>
        <end position="21"/>
    </location>
</feature>
<proteinExistence type="predicted"/>
<keyword evidence="1" id="KW-0732">Signal</keyword>
<dbReference type="InterPro" id="IPR009959">
    <property type="entry name" value="Cyclase_SnoaL-like"/>
</dbReference>
<evidence type="ECO:0000313" key="3">
    <source>
        <dbReference type="EMBL" id="CAD7287987.1"/>
    </source>
</evidence>
<evidence type="ECO:0000259" key="2">
    <source>
        <dbReference type="Pfam" id="PF12680"/>
    </source>
</evidence>
<dbReference type="InterPro" id="IPR032710">
    <property type="entry name" value="NTF2-like_dom_sf"/>
</dbReference>
<organism evidence="3 4">
    <name type="scientific">Campylobacter suis</name>
    <dbReference type="NCBI Taxonomy" id="2790657"/>
    <lineage>
        <taxon>Bacteria</taxon>
        <taxon>Pseudomonadati</taxon>
        <taxon>Campylobacterota</taxon>
        <taxon>Epsilonproteobacteria</taxon>
        <taxon>Campylobacterales</taxon>
        <taxon>Campylobacteraceae</taxon>
        <taxon>Campylobacter</taxon>
    </lineage>
</organism>
<sequence>MKKIFMSMVMLVALSPLFAQQSLQEQNKALVTEFWNKLFNEHKLEMIDKLIVDDYIQHNPFYKDGKQTIKDGLTGFFKEFPQSSAEIKRVTADGDLVYIHNHIKLHKDDRGQAAMDIFRVKDGKIVEHWDIIQDIPEKSENNNTMF</sequence>
<evidence type="ECO:0000256" key="1">
    <source>
        <dbReference type="SAM" id="SignalP"/>
    </source>
</evidence>
<dbReference type="Gene3D" id="3.10.450.50">
    <property type="match status" value="1"/>
</dbReference>
<reference evidence="3 4" key="1">
    <citation type="submission" date="2020-11" db="EMBL/GenBank/DDBJ databases">
        <authorList>
            <person name="Peeters C."/>
        </authorList>
    </citation>
    <scope>NUCLEOTIDE SEQUENCE [LARGE SCALE GENOMIC DNA]</scope>
    <source>
        <strain evidence="3 4">LMG 8286</strain>
    </source>
</reference>
<dbReference type="PANTHER" id="PTHR38436">
    <property type="entry name" value="POLYKETIDE CYCLASE SNOAL-LIKE DOMAIN"/>
    <property type="match status" value="1"/>
</dbReference>
<dbReference type="Proteomes" id="UP000789359">
    <property type="component" value="Unassembled WGS sequence"/>
</dbReference>
<dbReference type="InterPro" id="IPR037401">
    <property type="entry name" value="SnoaL-like"/>
</dbReference>
<gene>
    <name evidence="3" type="ORF">LMG8286_01063</name>
</gene>
<evidence type="ECO:0000313" key="4">
    <source>
        <dbReference type="Proteomes" id="UP000789359"/>
    </source>
</evidence>
<dbReference type="Pfam" id="PF12680">
    <property type="entry name" value="SnoaL_2"/>
    <property type="match status" value="1"/>
</dbReference>
<protein>
    <recommendedName>
        <fullName evidence="2">SnoaL-like domain-containing protein</fullName>
    </recommendedName>
</protein>
<dbReference type="EMBL" id="CAJHOE010000002">
    <property type="protein sequence ID" value="CAD7287987.1"/>
    <property type="molecule type" value="Genomic_DNA"/>
</dbReference>
<comment type="caution">
    <text evidence="3">The sequence shown here is derived from an EMBL/GenBank/DDBJ whole genome shotgun (WGS) entry which is preliminary data.</text>
</comment>
<accession>A0ABM8Q532</accession>
<feature type="domain" description="SnoaL-like" evidence="2">
    <location>
        <begin position="32"/>
        <end position="128"/>
    </location>
</feature>
<dbReference type="PANTHER" id="PTHR38436:SF1">
    <property type="entry name" value="ESTER CYCLASE"/>
    <property type="match status" value="1"/>
</dbReference>
<name>A0ABM8Q532_9BACT</name>
<dbReference type="RefSeq" id="WP_230056832.1">
    <property type="nucleotide sequence ID" value="NZ_CAJHOE010000002.1"/>
</dbReference>
<keyword evidence="4" id="KW-1185">Reference proteome</keyword>
<dbReference type="SUPFAM" id="SSF54427">
    <property type="entry name" value="NTF2-like"/>
    <property type="match status" value="1"/>
</dbReference>
<feature type="chain" id="PRO_5045076950" description="SnoaL-like domain-containing protein" evidence="1">
    <location>
        <begin position="22"/>
        <end position="146"/>
    </location>
</feature>